<keyword evidence="5" id="KW-1185">Reference proteome</keyword>
<organism evidence="4 5">
    <name type="scientific">Arachidicoccus soli</name>
    <dbReference type="NCBI Taxonomy" id="2341117"/>
    <lineage>
        <taxon>Bacteria</taxon>
        <taxon>Pseudomonadati</taxon>
        <taxon>Bacteroidota</taxon>
        <taxon>Chitinophagia</taxon>
        <taxon>Chitinophagales</taxon>
        <taxon>Chitinophagaceae</taxon>
        <taxon>Arachidicoccus</taxon>
    </lineage>
</organism>
<evidence type="ECO:0000313" key="4">
    <source>
        <dbReference type="EMBL" id="AYD47102.1"/>
    </source>
</evidence>
<dbReference type="AlphaFoldDB" id="A0A386HN52"/>
<dbReference type="Pfam" id="PF07715">
    <property type="entry name" value="Plug"/>
    <property type="match status" value="1"/>
</dbReference>
<dbReference type="InterPro" id="IPR023996">
    <property type="entry name" value="TonB-dep_OMP_SusC/RagA"/>
</dbReference>
<proteinExistence type="inferred from homology"/>
<dbReference type="NCBIfam" id="TIGR04056">
    <property type="entry name" value="OMP_RagA_SusC"/>
    <property type="match status" value="1"/>
</dbReference>
<dbReference type="KEGG" id="ark:D6B99_05425"/>
<dbReference type="InterPro" id="IPR039426">
    <property type="entry name" value="TonB-dep_rcpt-like"/>
</dbReference>
<keyword evidence="2" id="KW-1134">Transmembrane beta strand</keyword>
<dbReference type="SUPFAM" id="SSF49464">
    <property type="entry name" value="Carboxypeptidase regulatory domain-like"/>
    <property type="match status" value="1"/>
</dbReference>
<dbReference type="GO" id="GO:0015344">
    <property type="term" value="F:siderophore uptake transmembrane transporter activity"/>
    <property type="evidence" value="ECO:0007669"/>
    <property type="project" value="TreeGrafter"/>
</dbReference>
<gene>
    <name evidence="4" type="ORF">D6B99_05425</name>
</gene>
<protein>
    <submittedName>
        <fullName evidence="4">TonB-dependent receptor</fullName>
    </submittedName>
</protein>
<dbReference type="SUPFAM" id="SSF56935">
    <property type="entry name" value="Porins"/>
    <property type="match status" value="1"/>
</dbReference>
<keyword evidence="2" id="KW-0998">Cell outer membrane</keyword>
<accession>A0A386HN52</accession>
<dbReference type="InterPro" id="IPR023997">
    <property type="entry name" value="TonB-dep_OMP_SusC/RagA_CS"/>
</dbReference>
<dbReference type="PROSITE" id="PS52016">
    <property type="entry name" value="TONB_DEPENDENT_REC_3"/>
    <property type="match status" value="1"/>
</dbReference>
<dbReference type="Proteomes" id="UP000266118">
    <property type="component" value="Chromosome"/>
</dbReference>
<keyword evidence="2" id="KW-0813">Transport</keyword>
<keyword evidence="2" id="KW-0472">Membrane</keyword>
<name>A0A386HN52_9BACT</name>
<dbReference type="InterPro" id="IPR037066">
    <property type="entry name" value="Plug_dom_sf"/>
</dbReference>
<evidence type="ECO:0000256" key="1">
    <source>
        <dbReference type="ARBA" id="ARBA00022729"/>
    </source>
</evidence>
<dbReference type="GO" id="GO:0044718">
    <property type="term" value="P:siderophore transmembrane transport"/>
    <property type="evidence" value="ECO:0007669"/>
    <property type="project" value="TreeGrafter"/>
</dbReference>
<sequence length="1058" mass="119151">MNSNHKNIKPCIYMALLRKVVSVILILWLMLGVTQLNAQNEKQTYTGIVTNSSGIPMQGVSLTIVNKKDNGTLTNAAGSFSLKAEKGESVFISFIGYLSQKIDLGDQKDLNIVLVQAADSSLNDVVVIGYGTRKKENVNAAISTISSKDMEDAHNGSTVSSALAGKIPGVTFRMSDSRPGASASVSIRNMGTPLYIIDGIQQDEGQFNNLAPNDIESISVLKDASAAIYGVQAANGVVLVTTKRGRQGAPNRINVNAYTGWQNWTRFPKTVNLYDWEKGKVEADVNQGRVPISQEELDKYKVGTQPGYKSFDWYDFIVKKNSPLNNVNINFTGGSDKINYYVSATNLFQNSVLGRQYKFNRSNIQSNIDVQVTKRLKIGAQINGRVEDRQNPGVPGTDDYWEARFAILRNTPWERPYANDNPAYLNDIGHNNENWGLLNTTLSGKYRDTWRVLQTNLNASYNTPIKGLSLKGMFSYYYANELLNNHEYTYDAYTYDPKDSTYNITGGSSNPWRERRQRTILSSNVQLQADYVRQFGKHNIDLTFVNERTRRQDMNNWLHSVPTTNILPLIYFNTMDTYNDGDVTTSKIGYVARFSYNYDNKYYLDIAGRRDASAILSPQHKWGTFPSATLGYRITKEKFFQELVNPNILNELKIRASYGVTGDDRNLPIDEFSYLDAYNYNSGSPAILNGNPVITSAYRGIPITNISWIKSKMLDIGLDYGLFNGKVSGALDYFKRERTDLPGTRYDVLLPNELGYTLPQESLPQQRDKVEGFEGSIAYSGKIKNVNFSIAGNLSFSRPWDVSSYKPRYFNSLDQYYAGHTNRPQNLFWGYIAVGQFKSQEQINNYPVNEDGQGNKTLLPGDIIYKDLNGDGVINGDDTRPIGWGEGRNPLINGGLNLAANWKGLDIHVDFSYGSGYSFNRNWEMRWPYQNGGALQEVFYKSHWHHEDIYDPSSPWISGEYPPLTFNNGGGNSYNKNSTFWLVNVKYLRCRNIEIGYSLPQALLNKVKINKVRFYVNASNLFSIDNVHQYGIDAEIADGNGLTYPQSRYINVGVNLSF</sequence>
<dbReference type="PANTHER" id="PTHR30069:SF29">
    <property type="entry name" value="HEMOGLOBIN AND HEMOGLOBIN-HAPTOGLOBIN-BINDING PROTEIN 1-RELATED"/>
    <property type="match status" value="1"/>
</dbReference>
<dbReference type="InterPro" id="IPR012910">
    <property type="entry name" value="Plug_dom"/>
</dbReference>
<keyword evidence="2" id="KW-0812">Transmembrane</keyword>
<dbReference type="GO" id="GO:0009279">
    <property type="term" value="C:cell outer membrane"/>
    <property type="evidence" value="ECO:0007669"/>
    <property type="project" value="UniProtKB-SubCell"/>
</dbReference>
<keyword evidence="4" id="KW-0675">Receptor</keyword>
<dbReference type="Pfam" id="PF13715">
    <property type="entry name" value="CarbopepD_reg_2"/>
    <property type="match status" value="1"/>
</dbReference>
<feature type="domain" description="TonB-dependent receptor plug" evidence="3">
    <location>
        <begin position="135"/>
        <end position="237"/>
    </location>
</feature>
<dbReference type="Gene3D" id="2.170.130.10">
    <property type="entry name" value="TonB-dependent receptor, plug domain"/>
    <property type="match status" value="1"/>
</dbReference>
<dbReference type="EMBL" id="CP032489">
    <property type="protein sequence ID" value="AYD47102.1"/>
    <property type="molecule type" value="Genomic_DNA"/>
</dbReference>
<dbReference type="InterPro" id="IPR008969">
    <property type="entry name" value="CarboxyPept-like_regulatory"/>
</dbReference>
<dbReference type="OrthoDB" id="9768177at2"/>
<comment type="similarity">
    <text evidence="2">Belongs to the TonB-dependent receptor family.</text>
</comment>
<comment type="subcellular location">
    <subcellularLocation>
        <location evidence="2">Cell outer membrane</location>
        <topology evidence="2">Multi-pass membrane protein</topology>
    </subcellularLocation>
</comment>
<dbReference type="NCBIfam" id="TIGR04057">
    <property type="entry name" value="SusC_RagA_signa"/>
    <property type="match status" value="1"/>
</dbReference>
<keyword evidence="1" id="KW-0732">Signal</keyword>
<evidence type="ECO:0000259" key="3">
    <source>
        <dbReference type="Pfam" id="PF07715"/>
    </source>
</evidence>
<dbReference type="PANTHER" id="PTHR30069">
    <property type="entry name" value="TONB-DEPENDENT OUTER MEMBRANE RECEPTOR"/>
    <property type="match status" value="1"/>
</dbReference>
<evidence type="ECO:0000256" key="2">
    <source>
        <dbReference type="PROSITE-ProRule" id="PRU01360"/>
    </source>
</evidence>
<reference evidence="4 5" key="1">
    <citation type="submission" date="2018-09" db="EMBL/GenBank/DDBJ databases">
        <title>Arachidicoccus sp. nov., a bacterium isolated from soil.</title>
        <authorList>
            <person name="Weon H.-Y."/>
            <person name="Kwon S.-W."/>
            <person name="Lee S.A."/>
        </authorList>
    </citation>
    <scope>NUCLEOTIDE SEQUENCE [LARGE SCALE GENOMIC DNA]</scope>
    <source>
        <strain evidence="4 5">KIS59-12</strain>
    </source>
</reference>
<evidence type="ECO:0000313" key="5">
    <source>
        <dbReference type="Proteomes" id="UP000266118"/>
    </source>
</evidence>